<protein>
    <submittedName>
        <fullName evidence="2">Uncharacterized protein</fullName>
    </submittedName>
</protein>
<gene>
    <name evidence="2" type="ORF">AB6A40_011050</name>
</gene>
<dbReference type="AlphaFoldDB" id="A0ABD6F2A8"/>
<comment type="caution">
    <text evidence="2">The sequence shown here is derived from an EMBL/GenBank/DDBJ whole genome shotgun (WGS) entry which is preliminary data.</text>
</comment>
<feature type="region of interest" description="Disordered" evidence="1">
    <location>
        <begin position="49"/>
        <end position="74"/>
    </location>
</feature>
<evidence type="ECO:0000313" key="2">
    <source>
        <dbReference type="EMBL" id="MFH4984341.1"/>
    </source>
</evidence>
<organism evidence="2 3">
    <name type="scientific">Gnathostoma spinigerum</name>
    <dbReference type="NCBI Taxonomy" id="75299"/>
    <lineage>
        <taxon>Eukaryota</taxon>
        <taxon>Metazoa</taxon>
        <taxon>Ecdysozoa</taxon>
        <taxon>Nematoda</taxon>
        <taxon>Chromadorea</taxon>
        <taxon>Rhabditida</taxon>
        <taxon>Spirurina</taxon>
        <taxon>Gnathostomatomorpha</taxon>
        <taxon>Gnathostomatoidea</taxon>
        <taxon>Gnathostomatidae</taxon>
        <taxon>Gnathostoma</taxon>
    </lineage>
</organism>
<evidence type="ECO:0000313" key="3">
    <source>
        <dbReference type="Proteomes" id="UP001608902"/>
    </source>
</evidence>
<reference evidence="2 3" key="1">
    <citation type="submission" date="2024-08" db="EMBL/GenBank/DDBJ databases">
        <title>Gnathostoma spinigerum genome.</title>
        <authorList>
            <person name="Gonzalez-Bertolin B."/>
            <person name="Monzon S."/>
            <person name="Zaballos A."/>
            <person name="Jimenez P."/>
            <person name="Dekumyoy P."/>
            <person name="Varona S."/>
            <person name="Cuesta I."/>
            <person name="Sumanam S."/>
            <person name="Adisakwattana P."/>
            <person name="Gasser R.B."/>
            <person name="Hernandez-Gonzalez A."/>
            <person name="Young N.D."/>
            <person name="Perteguer M.J."/>
        </authorList>
    </citation>
    <scope>NUCLEOTIDE SEQUENCE [LARGE SCALE GENOMIC DNA]</scope>
    <source>
        <strain evidence="2">AL3</strain>
        <tissue evidence="2">Liver</tissue>
    </source>
</reference>
<evidence type="ECO:0000256" key="1">
    <source>
        <dbReference type="SAM" id="MobiDB-lite"/>
    </source>
</evidence>
<sequence>MISHNRFIIILQRNDDCRKVRPVVKKFVELNGEHIEVVEVGGETIAKEGRKKRNNTVKDVKQKRKSKKEKENKKITTEVDDRKVEIVEPSVRPKRKAALSLRTLLARIRDFCVSKTRTLKRVPRRRASYALSARDFDTLSTKSDSKVRGIVGWLHFDGNCVGKQNGQTRSLGPNGVADATTNLPIHYSSTNCL</sequence>
<dbReference type="EMBL" id="JBGFUD010016804">
    <property type="protein sequence ID" value="MFH4984341.1"/>
    <property type="molecule type" value="Genomic_DNA"/>
</dbReference>
<dbReference type="Proteomes" id="UP001608902">
    <property type="component" value="Unassembled WGS sequence"/>
</dbReference>
<name>A0ABD6F2A8_9BILA</name>
<feature type="compositionally biased region" description="Basic residues" evidence="1">
    <location>
        <begin position="49"/>
        <end position="67"/>
    </location>
</feature>
<accession>A0ABD6F2A8</accession>
<keyword evidence="3" id="KW-1185">Reference proteome</keyword>
<proteinExistence type="predicted"/>